<gene>
    <name evidence="1" type="ORF">YBT1518_31175</name>
</gene>
<proteinExistence type="predicted"/>
<name>A0A9W3KL88_BACTU</name>
<dbReference type="RefSeq" id="WP_023523988.1">
    <property type="nucleotide sequence ID" value="NC_022882.1"/>
</dbReference>
<geneLocation type="plasmid" evidence="1 2">
    <name>pBMB0233</name>
</geneLocation>
<dbReference type="KEGG" id="bthu:YBT1518_31175"/>
<reference evidence="1 2" key="1">
    <citation type="submission" date="2013-05" db="EMBL/GenBank/DDBJ databases">
        <title>Complete genome sequence of Bacillus thuringiensis YBT-1518, a typical strain with high toxicity to nematode.</title>
        <authorList>
            <person name="Wang P."/>
            <person name="Zhang C."/>
            <person name="Guo M."/>
            <person name="Guo S."/>
            <person name="Zhu Y."/>
            <person name="Zheng J."/>
            <person name="Zhu L."/>
            <person name="Ruan L."/>
            <person name="Peng D."/>
            <person name="Sun M."/>
        </authorList>
    </citation>
    <scope>NUCLEOTIDE SEQUENCE [LARGE SCALE GENOMIC DNA]</scope>
    <source>
        <strain evidence="1 2">YBT-1518</strain>
        <plasmid evidence="1 2">pBMB0233</plasmid>
    </source>
</reference>
<organism evidence="1 2">
    <name type="scientific">Bacillus thuringiensis YBT-1518</name>
    <dbReference type="NCBI Taxonomy" id="529122"/>
    <lineage>
        <taxon>Bacteria</taxon>
        <taxon>Bacillati</taxon>
        <taxon>Bacillota</taxon>
        <taxon>Bacilli</taxon>
        <taxon>Bacillales</taxon>
        <taxon>Bacillaceae</taxon>
        <taxon>Bacillus</taxon>
        <taxon>Bacillus cereus group</taxon>
    </lineage>
</organism>
<sequence length="58" mass="6771">MNMYLLDVSYSVNGNNFSKSFLLAEPRDGFELQQQLQTLLEQEHVAPVYMMETDLEEI</sequence>
<accession>A0A9W3KL88</accession>
<evidence type="ECO:0000313" key="1">
    <source>
        <dbReference type="EMBL" id="AHA75717.1"/>
    </source>
</evidence>
<dbReference type="Proteomes" id="UP000018566">
    <property type="component" value="Plasmid pBMB0233"/>
</dbReference>
<protein>
    <submittedName>
        <fullName evidence="1">Uncharacterized protein</fullName>
    </submittedName>
</protein>
<keyword evidence="1" id="KW-0614">Plasmid</keyword>
<evidence type="ECO:0000313" key="2">
    <source>
        <dbReference type="Proteomes" id="UP000018566"/>
    </source>
</evidence>
<dbReference type="AlphaFoldDB" id="A0A9W3KL88"/>
<dbReference type="EMBL" id="CP005940">
    <property type="protein sequence ID" value="AHA75717.1"/>
    <property type="molecule type" value="Genomic_DNA"/>
</dbReference>